<dbReference type="SUPFAM" id="SSF53335">
    <property type="entry name" value="S-adenosyl-L-methionine-dependent methyltransferases"/>
    <property type="match status" value="1"/>
</dbReference>
<protein>
    <recommendedName>
        <fullName evidence="7">Nicotinamide N-methyltransferase</fullName>
    </recommendedName>
</protein>
<dbReference type="Proteomes" id="UP000770717">
    <property type="component" value="Unassembled WGS sequence"/>
</dbReference>
<dbReference type="GO" id="GO:0032259">
    <property type="term" value="P:methylation"/>
    <property type="evidence" value="ECO:0007669"/>
    <property type="project" value="UniProtKB-KW"/>
</dbReference>
<accession>A0A8J6BM46</accession>
<evidence type="ECO:0000313" key="6">
    <source>
        <dbReference type="Proteomes" id="UP000770717"/>
    </source>
</evidence>
<dbReference type="InterPro" id="IPR029063">
    <property type="entry name" value="SAM-dependent_MTases_sf"/>
</dbReference>
<keyword evidence="2" id="KW-0489">Methyltransferase</keyword>
<evidence type="ECO:0000313" key="5">
    <source>
        <dbReference type="EMBL" id="KAG9465543.1"/>
    </source>
</evidence>
<sequence>MVTGRTAIDFSAGHSFHHLFAMCDFVQEITVLKLNDGSLKELEKWKNKDPDAFDWAHTKDILQDDELEDEEENLKGKIGRILKWDPSKCDPADMLSLSKADIVINYVILELMSEDHGDYRRNLKKICNVIKPGGYFLSYSAINCSYFKVGEDKYHFLPCDESFYRKVISEEGFEIKHFVKFDRLMCTDAMDHEDGIFIIANKVKEP</sequence>
<dbReference type="GO" id="GO:0008170">
    <property type="term" value="F:N-methyltransferase activity"/>
    <property type="evidence" value="ECO:0007669"/>
    <property type="project" value="TreeGrafter"/>
</dbReference>
<organism evidence="5 6">
    <name type="scientific">Eleutherodactylus coqui</name>
    <name type="common">Puerto Rican coqui</name>
    <dbReference type="NCBI Taxonomy" id="57060"/>
    <lineage>
        <taxon>Eukaryota</taxon>
        <taxon>Metazoa</taxon>
        <taxon>Chordata</taxon>
        <taxon>Craniata</taxon>
        <taxon>Vertebrata</taxon>
        <taxon>Euteleostomi</taxon>
        <taxon>Amphibia</taxon>
        <taxon>Batrachia</taxon>
        <taxon>Anura</taxon>
        <taxon>Neobatrachia</taxon>
        <taxon>Hyloidea</taxon>
        <taxon>Eleutherodactylidae</taxon>
        <taxon>Eleutherodactylinae</taxon>
        <taxon>Eleutherodactylus</taxon>
        <taxon>Eleutherodactylus</taxon>
    </lineage>
</organism>
<gene>
    <name evidence="5" type="ORF">GDO78_018124</name>
</gene>
<dbReference type="AlphaFoldDB" id="A0A8J6BM46"/>
<evidence type="ECO:0008006" key="7">
    <source>
        <dbReference type="Google" id="ProtNLM"/>
    </source>
</evidence>
<dbReference type="PROSITE" id="PS51681">
    <property type="entry name" value="SAM_MT_NNMT_PNMT_TEMT"/>
    <property type="match status" value="1"/>
</dbReference>
<evidence type="ECO:0000256" key="4">
    <source>
        <dbReference type="ARBA" id="ARBA00022691"/>
    </source>
</evidence>
<evidence type="ECO:0000256" key="3">
    <source>
        <dbReference type="ARBA" id="ARBA00022679"/>
    </source>
</evidence>
<evidence type="ECO:0000256" key="1">
    <source>
        <dbReference type="ARBA" id="ARBA00007996"/>
    </source>
</evidence>
<dbReference type="OrthoDB" id="9871378at2759"/>
<keyword evidence="6" id="KW-1185">Reference proteome</keyword>
<dbReference type="PANTHER" id="PTHR10867">
    <property type="entry name" value="NNMT/PNMT/TEMT FAMILY MEMBER"/>
    <property type="match status" value="1"/>
</dbReference>
<name>A0A8J6BM46_ELECQ</name>
<dbReference type="InterPro" id="IPR000940">
    <property type="entry name" value="NNMT_TEMT_trans"/>
</dbReference>
<keyword evidence="4" id="KW-0949">S-adenosyl-L-methionine</keyword>
<dbReference type="Gene3D" id="3.40.50.150">
    <property type="entry name" value="Vaccinia Virus protein VP39"/>
    <property type="match status" value="1"/>
</dbReference>
<dbReference type="EMBL" id="WNTK01002918">
    <property type="protein sequence ID" value="KAG9465543.1"/>
    <property type="molecule type" value="Genomic_DNA"/>
</dbReference>
<dbReference type="Pfam" id="PF01234">
    <property type="entry name" value="NNMT_PNMT_TEMT"/>
    <property type="match status" value="1"/>
</dbReference>
<dbReference type="GO" id="GO:0005829">
    <property type="term" value="C:cytosol"/>
    <property type="evidence" value="ECO:0007669"/>
    <property type="project" value="TreeGrafter"/>
</dbReference>
<comment type="similarity">
    <text evidence="1">Belongs to the class I-like SAM-binding methyltransferase superfamily. NNMT/PNMT/TEMT family.</text>
</comment>
<proteinExistence type="inferred from homology"/>
<keyword evidence="3" id="KW-0808">Transferase</keyword>
<dbReference type="PANTHER" id="PTHR10867:SF44">
    <property type="entry name" value="NICOTINAMIDE N-METHYLTRANSFERASE ISOFORM X2"/>
    <property type="match status" value="1"/>
</dbReference>
<comment type="caution">
    <text evidence="5">The sequence shown here is derived from an EMBL/GenBank/DDBJ whole genome shotgun (WGS) entry which is preliminary data.</text>
</comment>
<reference evidence="5" key="1">
    <citation type="thesis" date="2020" institute="ProQuest LLC" country="789 East Eisenhower Parkway, Ann Arbor, MI, USA">
        <title>Comparative Genomics and Chromosome Evolution.</title>
        <authorList>
            <person name="Mudd A.B."/>
        </authorList>
    </citation>
    <scope>NUCLEOTIDE SEQUENCE</scope>
    <source>
        <strain evidence="5">HN-11 Male</strain>
        <tissue evidence="5">Kidney and liver</tissue>
    </source>
</reference>
<evidence type="ECO:0000256" key="2">
    <source>
        <dbReference type="ARBA" id="ARBA00022603"/>
    </source>
</evidence>